<keyword evidence="1" id="KW-0862">Zinc</keyword>
<name>A0AAW2WRA1_9LAMI</name>
<protein>
    <recommendedName>
        <fullName evidence="3">CCHC-type domain-containing protein</fullName>
    </recommendedName>
</protein>
<dbReference type="AlphaFoldDB" id="A0AAW2WRA1"/>
<reference evidence="4" key="2">
    <citation type="journal article" date="2024" name="Plant">
        <title>Genomic evolution and insights into agronomic trait innovations of Sesamum species.</title>
        <authorList>
            <person name="Miao H."/>
            <person name="Wang L."/>
            <person name="Qu L."/>
            <person name="Liu H."/>
            <person name="Sun Y."/>
            <person name="Le M."/>
            <person name="Wang Q."/>
            <person name="Wei S."/>
            <person name="Zheng Y."/>
            <person name="Lin W."/>
            <person name="Duan Y."/>
            <person name="Cao H."/>
            <person name="Xiong S."/>
            <person name="Wang X."/>
            <person name="Wei L."/>
            <person name="Li C."/>
            <person name="Ma Q."/>
            <person name="Ju M."/>
            <person name="Zhao R."/>
            <person name="Li G."/>
            <person name="Mu C."/>
            <person name="Tian Q."/>
            <person name="Mei H."/>
            <person name="Zhang T."/>
            <person name="Gao T."/>
            <person name="Zhang H."/>
        </authorList>
    </citation>
    <scope>NUCLEOTIDE SEQUENCE</scope>
    <source>
        <strain evidence="4">KEN1</strain>
    </source>
</reference>
<organism evidence="4">
    <name type="scientific">Sesamum latifolium</name>
    <dbReference type="NCBI Taxonomy" id="2727402"/>
    <lineage>
        <taxon>Eukaryota</taxon>
        <taxon>Viridiplantae</taxon>
        <taxon>Streptophyta</taxon>
        <taxon>Embryophyta</taxon>
        <taxon>Tracheophyta</taxon>
        <taxon>Spermatophyta</taxon>
        <taxon>Magnoliopsida</taxon>
        <taxon>eudicotyledons</taxon>
        <taxon>Gunneridae</taxon>
        <taxon>Pentapetalae</taxon>
        <taxon>asterids</taxon>
        <taxon>lamiids</taxon>
        <taxon>Lamiales</taxon>
        <taxon>Pedaliaceae</taxon>
        <taxon>Sesamum</taxon>
    </lineage>
</organism>
<gene>
    <name evidence="4" type="ORF">Slati_2155100</name>
</gene>
<accession>A0AAW2WRA1</accession>
<dbReference type="GO" id="GO:0008270">
    <property type="term" value="F:zinc ion binding"/>
    <property type="evidence" value="ECO:0007669"/>
    <property type="project" value="UniProtKB-KW"/>
</dbReference>
<feature type="domain" description="CCHC-type" evidence="3">
    <location>
        <begin position="53"/>
        <end position="66"/>
    </location>
</feature>
<keyword evidence="1" id="KW-0479">Metal-binding</keyword>
<sequence length="171" mass="19372">MDMDASGCSWGASLRLKVGINVNLPLKRALKIRTTIGEEQLLSFIYERIPNFCYLCGHLGHITKYCDSRFNDDFKDTREDTPYGPWLRAPLLTKGSQWNTKTETQQPRNTASSSQLQPSRRGSAIFRGFSAQWSGDILALKARTESRDTKWMGQETVYGADKHEPPRAILS</sequence>
<reference evidence="4" key="1">
    <citation type="submission" date="2020-06" db="EMBL/GenBank/DDBJ databases">
        <authorList>
            <person name="Li T."/>
            <person name="Hu X."/>
            <person name="Zhang T."/>
            <person name="Song X."/>
            <person name="Zhang H."/>
            <person name="Dai N."/>
            <person name="Sheng W."/>
            <person name="Hou X."/>
            <person name="Wei L."/>
        </authorList>
    </citation>
    <scope>NUCLEOTIDE SEQUENCE</scope>
    <source>
        <strain evidence="4">KEN1</strain>
        <tissue evidence="4">Leaf</tissue>
    </source>
</reference>
<evidence type="ECO:0000256" key="1">
    <source>
        <dbReference type="PROSITE-ProRule" id="PRU00047"/>
    </source>
</evidence>
<dbReference type="EMBL" id="JACGWN010000007">
    <property type="protein sequence ID" value="KAL0444324.1"/>
    <property type="molecule type" value="Genomic_DNA"/>
</dbReference>
<feature type="region of interest" description="Disordered" evidence="2">
    <location>
        <begin position="97"/>
        <end position="120"/>
    </location>
</feature>
<evidence type="ECO:0000313" key="4">
    <source>
        <dbReference type="EMBL" id="KAL0444324.1"/>
    </source>
</evidence>
<comment type="caution">
    <text evidence="4">The sequence shown here is derived from an EMBL/GenBank/DDBJ whole genome shotgun (WGS) entry which is preliminary data.</text>
</comment>
<dbReference type="GO" id="GO:0003676">
    <property type="term" value="F:nucleic acid binding"/>
    <property type="evidence" value="ECO:0007669"/>
    <property type="project" value="InterPro"/>
</dbReference>
<proteinExistence type="predicted"/>
<keyword evidence="1" id="KW-0863">Zinc-finger</keyword>
<dbReference type="InterPro" id="IPR001878">
    <property type="entry name" value="Znf_CCHC"/>
</dbReference>
<dbReference type="PROSITE" id="PS50158">
    <property type="entry name" value="ZF_CCHC"/>
    <property type="match status" value="1"/>
</dbReference>
<dbReference type="Pfam" id="PF14392">
    <property type="entry name" value="zf-CCHC_4"/>
    <property type="match status" value="1"/>
</dbReference>
<evidence type="ECO:0000256" key="2">
    <source>
        <dbReference type="SAM" id="MobiDB-lite"/>
    </source>
</evidence>
<evidence type="ECO:0000259" key="3">
    <source>
        <dbReference type="PROSITE" id="PS50158"/>
    </source>
</evidence>
<dbReference type="InterPro" id="IPR025836">
    <property type="entry name" value="Zn_knuckle_CX2CX4HX4C"/>
</dbReference>